<keyword evidence="1" id="KW-0472">Membrane</keyword>
<protein>
    <submittedName>
        <fullName evidence="2">Uncharacterized protein</fullName>
    </submittedName>
</protein>
<dbReference type="Proteomes" id="UP001165135">
    <property type="component" value="Unassembled WGS sequence"/>
</dbReference>
<proteinExistence type="predicted"/>
<evidence type="ECO:0000256" key="1">
    <source>
        <dbReference type="SAM" id="Phobius"/>
    </source>
</evidence>
<dbReference type="AlphaFoldDB" id="A0A9W6RHG7"/>
<feature type="transmembrane region" description="Helical" evidence="1">
    <location>
        <begin position="20"/>
        <end position="38"/>
    </location>
</feature>
<evidence type="ECO:0000313" key="2">
    <source>
        <dbReference type="EMBL" id="GLY74127.1"/>
    </source>
</evidence>
<sequence length="232" mass="25572">MTVDSSGSPPYVARFQRTAIALMILFGPGSAVVISALTDVGVITARQGGLLGLVVSIPALVTMGLGVARLFRSLRSGGVALAVDAHGIYFGAQPLDAPRRFSWDEISALVLFSRRTEFVQGTVRCVGVRLHPCAAGSPERHLRDLDQALADSRLSAREREELNRLRDFDLETAVSFHIEVRGWRRRPAQLRKAMRGHAPGVPVIERRSDAYHELVGWRAARDLTERVRTTWP</sequence>
<dbReference type="EMBL" id="BSTJ01000002">
    <property type="protein sequence ID" value="GLY74127.1"/>
    <property type="molecule type" value="Genomic_DNA"/>
</dbReference>
<gene>
    <name evidence="2" type="ORF">Airi01_023940</name>
</gene>
<organism evidence="2 3">
    <name type="scientific">Actinoallomurus iriomotensis</name>
    <dbReference type="NCBI Taxonomy" id="478107"/>
    <lineage>
        <taxon>Bacteria</taxon>
        <taxon>Bacillati</taxon>
        <taxon>Actinomycetota</taxon>
        <taxon>Actinomycetes</taxon>
        <taxon>Streptosporangiales</taxon>
        <taxon>Thermomonosporaceae</taxon>
        <taxon>Actinoallomurus</taxon>
    </lineage>
</organism>
<evidence type="ECO:0000313" key="3">
    <source>
        <dbReference type="Proteomes" id="UP001165135"/>
    </source>
</evidence>
<reference evidence="2" key="1">
    <citation type="submission" date="2023-03" db="EMBL/GenBank/DDBJ databases">
        <title>Actinoallomurus iriomotensis NBRC 103681.</title>
        <authorList>
            <person name="Ichikawa N."/>
            <person name="Sato H."/>
            <person name="Tonouchi N."/>
        </authorList>
    </citation>
    <scope>NUCLEOTIDE SEQUENCE</scope>
    <source>
        <strain evidence="2">NBRC 103681</strain>
    </source>
</reference>
<comment type="caution">
    <text evidence="2">The sequence shown here is derived from an EMBL/GenBank/DDBJ whole genome shotgun (WGS) entry which is preliminary data.</text>
</comment>
<feature type="transmembrane region" description="Helical" evidence="1">
    <location>
        <begin position="50"/>
        <end position="71"/>
    </location>
</feature>
<accession>A0A9W6RHG7</accession>
<keyword evidence="1" id="KW-0812">Transmembrane</keyword>
<keyword evidence="1" id="KW-1133">Transmembrane helix</keyword>
<dbReference type="RefSeq" id="WP_285619812.1">
    <property type="nucleotide sequence ID" value="NZ_BSTJ01000002.1"/>
</dbReference>
<name>A0A9W6RHG7_9ACTN</name>